<dbReference type="EMBL" id="JAOTEN010000006">
    <property type="protein sequence ID" value="MCU7615507.1"/>
    <property type="molecule type" value="Genomic_DNA"/>
</dbReference>
<reference evidence="3" key="1">
    <citation type="submission" date="2023-07" db="EMBL/GenBank/DDBJ databases">
        <title>Chryseobacterium sp. GMJ5 Genome sequencing and assembly.</title>
        <authorList>
            <person name="Jung Y."/>
        </authorList>
    </citation>
    <scope>NUCLEOTIDE SEQUENCE [LARGE SCALE GENOMIC DNA]</scope>
    <source>
        <strain evidence="3">GMJ5</strain>
    </source>
</reference>
<evidence type="ECO:0000313" key="3">
    <source>
        <dbReference type="Proteomes" id="UP001208114"/>
    </source>
</evidence>
<feature type="signal peptide" evidence="1">
    <location>
        <begin position="1"/>
        <end position="22"/>
    </location>
</feature>
<dbReference type="RefSeq" id="WP_262991527.1">
    <property type="nucleotide sequence ID" value="NZ_JAOTEN010000006.1"/>
</dbReference>
<evidence type="ECO:0000313" key="2">
    <source>
        <dbReference type="EMBL" id="MCU7615507.1"/>
    </source>
</evidence>
<gene>
    <name evidence="2" type="ORF">N0B16_13805</name>
</gene>
<protein>
    <submittedName>
        <fullName evidence="2">Uncharacterized protein</fullName>
    </submittedName>
</protein>
<keyword evidence="3" id="KW-1185">Reference proteome</keyword>
<evidence type="ECO:0000256" key="1">
    <source>
        <dbReference type="SAM" id="SignalP"/>
    </source>
</evidence>
<sequence length="293" mass="32967">MKAKFFSLLSFLMIFLSFQSCITDQENTLKDKTQNSSDKNHTISAKDAQIFEDEYLAHNYRILSDSRSARGLSSQESRQVIYPIEVLEDYVHFIKQRAGENAMIEINLGQYPEGHLIDDRQNEEYEGYQTVFLNAHKGTEEGDSTAVEMIPALNHGSLIPPSIIISDDPGDAGESFEGYLITSPAAKMLYDTYTNTNEKILNENGVEVQRTYLYSIQALESYFAYVRSEARRTGNENVNVIINIGQDPVSTATAGKNVQHGNQRIYFTAAPKNFDVTSKKVNPLKNLDVLVSH</sequence>
<dbReference type="PROSITE" id="PS51257">
    <property type="entry name" value="PROKAR_LIPOPROTEIN"/>
    <property type="match status" value="1"/>
</dbReference>
<organism evidence="2 3">
    <name type="scientific">Chryseobacterium gilvum</name>
    <dbReference type="NCBI Taxonomy" id="2976534"/>
    <lineage>
        <taxon>Bacteria</taxon>
        <taxon>Pseudomonadati</taxon>
        <taxon>Bacteroidota</taxon>
        <taxon>Flavobacteriia</taxon>
        <taxon>Flavobacteriales</taxon>
        <taxon>Weeksellaceae</taxon>
        <taxon>Chryseobacterium group</taxon>
        <taxon>Chryseobacterium</taxon>
    </lineage>
</organism>
<feature type="chain" id="PRO_5047215372" evidence="1">
    <location>
        <begin position="23"/>
        <end position="293"/>
    </location>
</feature>
<comment type="caution">
    <text evidence="2">The sequence shown here is derived from an EMBL/GenBank/DDBJ whole genome shotgun (WGS) entry which is preliminary data.</text>
</comment>
<accession>A0ABT2VZT4</accession>
<name>A0ABT2VZT4_9FLAO</name>
<keyword evidence="1" id="KW-0732">Signal</keyword>
<dbReference type="Proteomes" id="UP001208114">
    <property type="component" value="Unassembled WGS sequence"/>
</dbReference>
<proteinExistence type="predicted"/>